<name>A0A7I8VBI0_9ANNE</name>
<dbReference type="OrthoDB" id="10070994at2759"/>
<proteinExistence type="predicted"/>
<dbReference type="Proteomes" id="UP000549394">
    <property type="component" value="Unassembled WGS sequence"/>
</dbReference>
<evidence type="ECO:0000313" key="1">
    <source>
        <dbReference type="EMBL" id="CAD5113217.1"/>
    </source>
</evidence>
<evidence type="ECO:0000313" key="2">
    <source>
        <dbReference type="Proteomes" id="UP000549394"/>
    </source>
</evidence>
<dbReference type="AlphaFoldDB" id="A0A7I8VBI0"/>
<organism evidence="1 2">
    <name type="scientific">Dimorphilus gyrociliatus</name>
    <dbReference type="NCBI Taxonomy" id="2664684"/>
    <lineage>
        <taxon>Eukaryota</taxon>
        <taxon>Metazoa</taxon>
        <taxon>Spiralia</taxon>
        <taxon>Lophotrochozoa</taxon>
        <taxon>Annelida</taxon>
        <taxon>Polychaeta</taxon>
        <taxon>Polychaeta incertae sedis</taxon>
        <taxon>Dinophilidae</taxon>
        <taxon>Dimorphilus</taxon>
    </lineage>
</organism>
<protein>
    <submittedName>
        <fullName evidence="1">Uncharacterized protein</fullName>
    </submittedName>
</protein>
<sequence length="153" mass="17338">MSGAQKQLVDYYGDALQSTVFIPSHHTASRLANKRVLRDAIKPKALLTSNNPWYRYGHPRCLVLHAFRDYVQTLCKPGVTDPNDIFYCGEPVDSLSLEEKLQTSYTCGHSSSDLEEIENNEYAIYSSTPKQSEAKLIEFKTDGVKWNFKIKSA</sequence>
<reference evidence="1 2" key="1">
    <citation type="submission" date="2020-08" db="EMBL/GenBank/DDBJ databases">
        <authorList>
            <person name="Hejnol A."/>
        </authorList>
    </citation>
    <scope>NUCLEOTIDE SEQUENCE [LARGE SCALE GENOMIC DNA]</scope>
</reference>
<accession>A0A7I8VBI0</accession>
<dbReference type="EMBL" id="CAJFCJ010000003">
    <property type="protein sequence ID" value="CAD5113217.1"/>
    <property type="molecule type" value="Genomic_DNA"/>
</dbReference>
<keyword evidence="2" id="KW-1185">Reference proteome</keyword>
<comment type="caution">
    <text evidence="1">The sequence shown here is derived from an EMBL/GenBank/DDBJ whole genome shotgun (WGS) entry which is preliminary data.</text>
</comment>
<gene>
    <name evidence="1" type="ORF">DGYR_LOCUS2248</name>
</gene>